<name>A0ABN1Q484_9ACTN</name>
<dbReference type="EMBL" id="BAAAHH010000001">
    <property type="protein sequence ID" value="GAA0937519.1"/>
    <property type="molecule type" value="Genomic_DNA"/>
</dbReference>
<accession>A0ABN1Q484</accession>
<keyword evidence="2" id="KW-1185">Reference proteome</keyword>
<comment type="caution">
    <text evidence="1">The sequence shown here is derived from an EMBL/GenBank/DDBJ whole genome shotgun (WGS) entry which is preliminary data.</text>
</comment>
<dbReference type="Proteomes" id="UP001500665">
    <property type="component" value="Unassembled WGS sequence"/>
</dbReference>
<proteinExistence type="predicted"/>
<evidence type="ECO:0000313" key="2">
    <source>
        <dbReference type="Proteomes" id="UP001500665"/>
    </source>
</evidence>
<evidence type="ECO:0000313" key="1">
    <source>
        <dbReference type="EMBL" id="GAA0937519.1"/>
    </source>
</evidence>
<dbReference type="RefSeq" id="WP_344236068.1">
    <property type="nucleotide sequence ID" value="NZ_BAAAHH010000001.1"/>
</dbReference>
<gene>
    <name evidence="1" type="ORF">GCM10009550_04340</name>
</gene>
<sequence>MTWDREQRIRLGMEKHVLSQEYPGFKFHDPLGETHVRGWWTAQSGRGYEVAVYPTAGFPDECPEVYITSPAPLRGYYRAMTEYGNSHAMHVLESDRPGWTKVCVYHAEKWHPKVSLSEVLIKTLLWLWAFDIHRDTGDSIDDILTGKK</sequence>
<organism evidence="1 2">
    <name type="scientific">Actinocorallia libanotica</name>
    <dbReference type="NCBI Taxonomy" id="46162"/>
    <lineage>
        <taxon>Bacteria</taxon>
        <taxon>Bacillati</taxon>
        <taxon>Actinomycetota</taxon>
        <taxon>Actinomycetes</taxon>
        <taxon>Streptosporangiales</taxon>
        <taxon>Thermomonosporaceae</taxon>
        <taxon>Actinocorallia</taxon>
    </lineage>
</organism>
<protein>
    <submittedName>
        <fullName evidence="1">Uncharacterized protein</fullName>
    </submittedName>
</protein>
<reference evidence="1 2" key="1">
    <citation type="journal article" date="2019" name="Int. J. Syst. Evol. Microbiol.">
        <title>The Global Catalogue of Microorganisms (GCM) 10K type strain sequencing project: providing services to taxonomists for standard genome sequencing and annotation.</title>
        <authorList>
            <consortium name="The Broad Institute Genomics Platform"/>
            <consortium name="The Broad Institute Genome Sequencing Center for Infectious Disease"/>
            <person name="Wu L."/>
            <person name="Ma J."/>
        </authorList>
    </citation>
    <scope>NUCLEOTIDE SEQUENCE [LARGE SCALE GENOMIC DNA]</scope>
    <source>
        <strain evidence="1 2">JCM 10696</strain>
    </source>
</reference>